<evidence type="ECO:0008006" key="3">
    <source>
        <dbReference type="Google" id="ProtNLM"/>
    </source>
</evidence>
<organism evidence="1 2">
    <name type="scientific">Nocardia rhizosphaerihabitans</name>
    <dbReference type="NCBI Taxonomy" id="1691570"/>
    <lineage>
        <taxon>Bacteria</taxon>
        <taxon>Bacillati</taxon>
        <taxon>Actinomycetota</taxon>
        <taxon>Actinomycetes</taxon>
        <taxon>Mycobacteriales</taxon>
        <taxon>Nocardiaceae</taxon>
        <taxon>Nocardia</taxon>
    </lineage>
</organism>
<evidence type="ECO:0000313" key="2">
    <source>
        <dbReference type="Proteomes" id="UP000658127"/>
    </source>
</evidence>
<dbReference type="EMBL" id="BMNE01000005">
    <property type="protein sequence ID" value="GGN89777.1"/>
    <property type="molecule type" value="Genomic_DNA"/>
</dbReference>
<proteinExistence type="predicted"/>
<sequence length="215" mass="22266">MLAGGFLVSLRGWRALGSIALAVAALAGCGPVGPPGITFGEAVPAATAITATLPATDANWPDACAVLTDAEITAILPQATNLTRTPQTVQIVGDTVRNIAQGGCLFTFDLPDLPDSSDNAKITVTFSSVGEEAAVAAHYADMKRFTGDPVAPEWGATECTYGKIIESTVACYRGNFAFSVSGDSTVGGLDNPARFQIWRDEVSAEVVRTLVARMG</sequence>
<protein>
    <recommendedName>
        <fullName evidence="3">DUF3558 domain-containing protein</fullName>
    </recommendedName>
</protein>
<comment type="caution">
    <text evidence="1">The sequence shown here is derived from an EMBL/GenBank/DDBJ whole genome shotgun (WGS) entry which is preliminary data.</text>
</comment>
<dbReference type="Proteomes" id="UP000658127">
    <property type="component" value="Unassembled WGS sequence"/>
</dbReference>
<gene>
    <name evidence="1" type="ORF">GCM10011610_48310</name>
</gene>
<name>A0ABQ2KRZ2_9NOCA</name>
<evidence type="ECO:0000313" key="1">
    <source>
        <dbReference type="EMBL" id="GGN89777.1"/>
    </source>
</evidence>
<accession>A0ABQ2KRZ2</accession>
<keyword evidence="2" id="KW-1185">Reference proteome</keyword>
<reference evidence="2" key="1">
    <citation type="journal article" date="2019" name="Int. J. Syst. Evol. Microbiol.">
        <title>The Global Catalogue of Microorganisms (GCM) 10K type strain sequencing project: providing services to taxonomists for standard genome sequencing and annotation.</title>
        <authorList>
            <consortium name="The Broad Institute Genomics Platform"/>
            <consortium name="The Broad Institute Genome Sequencing Center for Infectious Disease"/>
            <person name="Wu L."/>
            <person name="Ma J."/>
        </authorList>
    </citation>
    <scope>NUCLEOTIDE SEQUENCE [LARGE SCALE GENOMIC DNA]</scope>
    <source>
        <strain evidence="2">CGMCC 4.7329</strain>
    </source>
</reference>